<evidence type="ECO:0000313" key="2">
    <source>
        <dbReference type="Proteomes" id="UP001157502"/>
    </source>
</evidence>
<protein>
    <submittedName>
        <fullName evidence="1">Uncharacterized protein</fullName>
    </submittedName>
</protein>
<keyword evidence="2" id="KW-1185">Reference proteome</keyword>
<gene>
    <name evidence="1" type="ORF">DPEC_G00119930</name>
</gene>
<organism evidence="1 2">
    <name type="scientific">Dallia pectoralis</name>
    <name type="common">Alaska blackfish</name>
    <dbReference type="NCBI Taxonomy" id="75939"/>
    <lineage>
        <taxon>Eukaryota</taxon>
        <taxon>Metazoa</taxon>
        <taxon>Chordata</taxon>
        <taxon>Craniata</taxon>
        <taxon>Vertebrata</taxon>
        <taxon>Euteleostomi</taxon>
        <taxon>Actinopterygii</taxon>
        <taxon>Neopterygii</taxon>
        <taxon>Teleostei</taxon>
        <taxon>Protacanthopterygii</taxon>
        <taxon>Esociformes</taxon>
        <taxon>Umbridae</taxon>
        <taxon>Dallia</taxon>
    </lineage>
</organism>
<evidence type="ECO:0000313" key="1">
    <source>
        <dbReference type="EMBL" id="KAJ8005630.1"/>
    </source>
</evidence>
<comment type="caution">
    <text evidence="1">The sequence shown here is derived from an EMBL/GenBank/DDBJ whole genome shotgun (WGS) entry which is preliminary data.</text>
</comment>
<name>A0ACC2GQC9_DALPE</name>
<reference evidence="1" key="1">
    <citation type="submission" date="2021-05" db="EMBL/GenBank/DDBJ databases">
        <authorList>
            <person name="Pan Q."/>
            <person name="Jouanno E."/>
            <person name="Zahm M."/>
            <person name="Klopp C."/>
            <person name="Cabau C."/>
            <person name="Louis A."/>
            <person name="Berthelot C."/>
            <person name="Parey E."/>
            <person name="Roest Crollius H."/>
            <person name="Montfort J."/>
            <person name="Robinson-Rechavi M."/>
            <person name="Bouchez O."/>
            <person name="Lampietro C."/>
            <person name="Lopez Roques C."/>
            <person name="Donnadieu C."/>
            <person name="Postlethwait J."/>
            <person name="Bobe J."/>
            <person name="Dillon D."/>
            <person name="Chandos A."/>
            <person name="von Hippel F."/>
            <person name="Guiguen Y."/>
        </authorList>
    </citation>
    <scope>NUCLEOTIDE SEQUENCE</scope>
    <source>
        <strain evidence="1">YG-Jan2019</strain>
    </source>
</reference>
<dbReference type="Proteomes" id="UP001157502">
    <property type="component" value="Chromosome 10"/>
</dbReference>
<sequence>MEFTELVPSRLMSMFSPSRALFRQGVNFVSVKPSNVASAWEIKQEMLPGSTSLSVFCQRKSVSTGERPHCKWATSVSHCIGHAGR</sequence>
<dbReference type="EMBL" id="CM055737">
    <property type="protein sequence ID" value="KAJ8005630.1"/>
    <property type="molecule type" value="Genomic_DNA"/>
</dbReference>
<accession>A0ACC2GQC9</accession>
<proteinExistence type="predicted"/>